<dbReference type="PANTHER" id="PTHR43845:SF1">
    <property type="entry name" value="BLR5969 PROTEIN"/>
    <property type="match status" value="1"/>
</dbReference>
<feature type="domain" description="AMP-dependent ligase C-terminal" evidence="1">
    <location>
        <begin position="382"/>
        <end position="480"/>
    </location>
</feature>
<reference evidence="2" key="1">
    <citation type="journal article" date="2014" name="Int. J. Syst. Evol. Microbiol.">
        <title>Complete genome sequence of Corynebacterium casei LMG S-19264T (=DSM 44701T), isolated from a smear-ripened cheese.</title>
        <authorList>
            <consortium name="US DOE Joint Genome Institute (JGI-PGF)"/>
            <person name="Walter F."/>
            <person name="Albersmeier A."/>
            <person name="Kalinowski J."/>
            <person name="Ruckert C."/>
        </authorList>
    </citation>
    <scope>NUCLEOTIDE SEQUENCE</scope>
    <source>
        <strain evidence="2">CGMCC 1.15322</strain>
    </source>
</reference>
<organism evidence="2 3">
    <name type="scientific">Polaromonas eurypsychrophila</name>
    <dbReference type="NCBI Taxonomy" id="1614635"/>
    <lineage>
        <taxon>Bacteria</taxon>
        <taxon>Pseudomonadati</taxon>
        <taxon>Pseudomonadota</taxon>
        <taxon>Betaproteobacteria</taxon>
        <taxon>Burkholderiales</taxon>
        <taxon>Comamonadaceae</taxon>
        <taxon>Polaromonas</taxon>
    </lineage>
</organism>
<comment type="caution">
    <text evidence="2">The sequence shown here is derived from an EMBL/GenBank/DDBJ whole genome shotgun (WGS) entry which is preliminary data.</text>
</comment>
<evidence type="ECO:0000313" key="2">
    <source>
        <dbReference type="EMBL" id="GGA98144.1"/>
    </source>
</evidence>
<accession>A0A916SFU7</accession>
<dbReference type="PROSITE" id="PS00455">
    <property type="entry name" value="AMP_BINDING"/>
    <property type="match status" value="1"/>
</dbReference>
<dbReference type="Proteomes" id="UP000620596">
    <property type="component" value="Unassembled WGS sequence"/>
</dbReference>
<proteinExistence type="predicted"/>
<reference evidence="2" key="2">
    <citation type="submission" date="2020-09" db="EMBL/GenBank/DDBJ databases">
        <authorList>
            <person name="Sun Q."/>
            <person name="Zhou Y."/>
        </authorList>
    </citation>
    <scope>NUCLEOTIDE SEQUENCE</scope>
    <source>
        <strain evidence="2">CGMCC 1.15322</strain>
    </source>
</reference>
<evidence type="ECO:0000259" key="1">
    <source>
        <dbReference type="Pfam" id="PF14535"/>
    </source>
</evidence>
<dbReference type="InterPro" id="IPR020845">
    <property type="entry name" value="AMP-binding_CS"/>
</dbReference>
<dbReference type="EMBL" id="BMIG01000005">
    <property type="protein sequence ID" value="GGA98144.1"/>
    <property type="molecule type" value="Genomic_DNA"/>
</dbReference>
<dbReference type="GO" id="GO:0016874">
    <property type="term" value="F:ligase activity"/>
    <property type="evidence" value="ECO:0007669"/>
    <property type="project" value="UniProtKB-KW"/>
</dbReference>
<name>A0A916SFU7_9BURK</name>
<gene>
    <name evidence="2" type="ORF">GCM10011496_19050</name>
</gene>
<evidence type="ECO:0000313" key="3">
    <source>
        <dbReference type="Proteomes" id="UP000620596"/>
    </source>
</evidence>
<dbReference type="Gene3D" id="3.30.300.30">
    <property type="match status" value="1"/>
</dbReference>
<dbReference type="Pfam" id="PF14535">
    <property type="entry name" value="AMP-binding_C_2"/>
    <property type="match status" value="1"/>
</dbReference>
<keyword evidence="2" id="KW-0436">Ligase</keyword>
<dbReference type="AlphaFoldDB" id="A0A916SFU7"/>
<sequence length="483" mass="53385">MTPDTQLAAAPPQQLLKTAIPRYYESLDFPALWDEFPTAPDYFESTYRLPPEGIAALQEKRLLQQVARGWQIPFYQRHWGAGGLKPGDVSCLADLKEIPPFSVHDLRESIERNPPWGDFLGIDPTRDAPMPLVLQTSGGTTGLPRAMLYTPRDREVMNIITGRRLFMQGVRPYDLVQVALSTGLTNGGFLAREGIWKYTGAVPVMTGSGAQTPTRRQVEILKAWNVNFLVGFSAYLRNIGLVARDDMGIDPRSLGLRGLIAHLGMEDREALEDLWGCGVYDTYGTNEFGSIASDCVHRTGMHVFEDAMHVEIVDPETGQARDKGERGVMYVTSLFKHAAPMIRFNSNDISSWVEGAPCACGSHHRRLTKLFGRADNMVKLRGTNIFPEAVGALVAEHPATNGEYVCILERDAATGREDMRVRFELKDANHPATQVEQDLTLRIKEALGVKLVLQAAAPGELSPLTGLSSTSKIKRLIDARTKA</sequence>
<dbReference type="RefSeq" id="WP_188708179.1">
    <property type="nucleotide sequence ID" value="NZ_BMIG01000005.1"/>
</dbReference>
<dbReference type="InterPro" id="IPR045851">
    <property type="entry name" value="AMP-bd_C_sf"/>
</dbReference>
<protein>
    <submittedName>
        <fullName evidence="2">Phenylacetate-coenzyme A ligase</fullName>
    </submittedName>
</protein>
<dbReference type="InterPro" id="IPR042099">
    <property type="entry name" value="ANL_N_sf"/>
</dbReference>
<dbReference type="InterPro" id="IPR028154">
    <property type="entry name" value="AMP-dep_Lig_C"/>
</dbReference>
<dbReference type="Gene3D" id="3.40.50.12780">
    <property type="entry name" value="N-terminal domain of ligase-like"/>
    <property type="match status" value="1"/>
</dbReference>
<dbReference type="SUPFAM" id="SSF56801">
    <property type="entry name" value="Acetyl-CoA synthetase-like"/>
    <property type="match status" value="1"/>
</dbReference>
<dbReference type="PANTHER" id="PTHR43845">
    <property type="entry name" value="BLR5969 PROTEIN"/>
    <property type="match status" value="1"/>
</dbReference>
<keyword evidence="3" id="KW-1185">Reference proteome</keyword>